<reference evidence="2 3" key="1">
    <citation type="submission" date="2018-11" db="EMBL/GenBank/DDBJ databases">
        <authorList>
            <person name="Wuyts S."/>
        </authorList>
    </citation>
    <scope>NUCLEOTIDE SEQUENCE [LARGE SCALE GENOMIC DNA]</scope>
    <source>
        <strain evidence="2">Lactobacillus mudanjiangensis AMBF249</strain>
    </source>
</reference>
<feature type="transmembrane region" description="Helical" evidence="1">
    <location>
        <begin position="20"/>
        <end position="41"/>
    </location>
</feature>
<dbReference type="RefSeq" id="WP_165450037.1">
    <property type="nucleotide sequence ID" value="NZ_UYIG01000112.1"/>
</dbReference>
<keyword evidence="3" id="KW-1185">Reference proteome</keyword>
<dbReference type="EMBL" id="UYIG01000112">
    <property type="protein sequence ID" value="VDG28235.1"/>
    <property type="molecule type" value="Genomic_DNA"/>
</dbReference>
<name>A0A660DXU8_9LACO</name>
<evidence type="ECO:0000313" key="3">
    <source>
        <dbReference type="Proteomes" id="UP000289996"/>
    </source>
</evidence>
<accession>A0A660DXU8</accession>
<dbReference type="AlphaFoldDB" id="A0A660DXU8"/>
<organism evidence="2 3">
    <name type="scientific">Lactiplantibacillus mudanjiangensis</name>
    <dbReference type="NCBI Taxonomy" id="1296538"/>
    <lineage>
        <taxon>Bacteria</taxon>
        <taxon>Bacillati</taxon>
        <taxon>Bacillota</taxon>
        <taxon>Bacilli</taxon>
        <taxon>Lactobacillales</taxon>
        <taxon>Lactobacillaceae</taxon>
        <taxon>Lactiplantibacillus</taxon>
    </lineage>
</organism>
<sequence>MPFKISVFLLHLLSEQSMRPVASILLWIGLVLAGSGYLWLITRPRHHFVRRPKHQV</sequence>
<keyword evidence="1" id="KW-1133">Transmembrane helix</keyword>
<evidence type="ECO:0000256" key="1">
    <source>
        <dbReference type="SAM" id="Phobius"/>
    </source>
</evidence>
<keyword evidence="1" id="KW-0812">Transmembrane</keyword>
<gene>
    <name evidence="2" type="ORF">MUDAN_MDHGFNIF_00432</name>
</gene>
<protein>
    <submittedName>
        <fullName evidence="2">Uncharacterized protein</fullName>
    </submittedName>
</protein>
<keyword evidence="1" id="KW-0472">Membrane</keyword>
<evidence type="ECO:0000313" key="2">
    <source>
        <dbReference type="EMBL" id="VDG28235.1"/>
    </source>
</evidence>
<dbReference type="Proteomes" id="UP000289996">
    <property type="component" value="Unassembled WGS sequence"/>
</dbReference>
<proteinExistence type="predicted"/>